<organism evidence="8 9">
    <name type="scientific">Gossypium gossypioides</name>
    <name type="common">Mexican cotton</name>
    <name type="synonym">Selera gossypioides</name>
    <dbReference type="NCBI Taxonomy" id="34282"/>
    <lineage>
        <taxon>Eukaryota</taxon>
        <taxon>Viridiplantae</taxon>
        <taxon>Streptophyta</taxon>
        <taxon>Embryophyta</taxon>
        <taxon>Tracheophyta</taxon>
        <taxon>Spermatophyta</taxon>
        <taxon>Magnoliopsida</taxon>
        <taxon>eudicotyledons</taxon>
        <taxon>Gunneridae</taxon>
        <taxon>Pentapetalae</taxon>
        <taxon>rosids</taxon>
        <taxon>malvids</taxon>
        <taxon>Malvales</taxon>
        <taxon>Malvaceae</taxon>
        <taxon>Malvoideae</taxon>
        <taxon>Gossypium</taxon>
    </lineage>
</organism>
<proteinExistence type="inferred from homology"/>
<dbReference type="GO" id="GO:0043565">
    <property type="term" value="F:sequence-specific DNA binding"/>
    <property type="evidence" value="ECO:0007669"/>
    <property type="project" value="TreeGrafter"/>
</dbReference>
<dbReference type="GO" id="GO:0045893">
    <property type="term" value="P:positive regulation of DNA-templated transcription"/>
    <property type="evidence" value="ECO:0007669"/>
    <property type="project" value="TreeGrafter"/>
</dbReference>
<dbReference type="GO" id="GO:0000981">
    <property type="term" value="F:DNA-binding transcription factor activity, RNA polymerase II-specific"/>
    <property type="evidence" value="ECO:0007669"/>
    <property type="project" value="UniProtKB-UniRule"/>
</dbReference>
<dbReference type="InterPro" id="IPR001356">
    <property type="entry name" value="HD"/>
</dbReference>
<gene>
    <name evidence="8" type="ORF">Gogos_012119</name>
</gene>
<evidence type="ECO:0000256" key="5">
    <source>
        <dbReference type="RuleBase" id="RU000682"/>
    </source>
</evidence>
<dbReference type="Proteomes" id="UP000593579">
    <property type="component" value="Unassembled WGS sequence"/>
</dbReference>
<evidence type="ECO:0000313" key="8">
    <source>
        <dbReference type="EMBL" id="MBA0738797.1"/>
    </source>
</evidence>
<dbReference type="InterPro" id="IPR009057">
    <property type="entry name" value="Homeodomain-like_sf"/>
</dbReference>
<dbReference type="PANTHER" id="PTHR24326:SF610">
    <property type="entry name" value="HOMEOBOX-LEUCINE ZIPPER PROTEIN"/>
    <property type="match status" value="1"/>
</dbReference>
<keyword evidence="9" id="KW-1185">Reference proteome</keyword>
<sequence length="43" mass="4996">PAAVKKRRLTATQVEFLERSFEVENKLESDRKLRLAKELGLQP</sequence>
<dbReference type="EMBL" id="JABEZY010000005">
    <property type="protein sequence ID" value="MBA0738797.1"/>
    <property type="molecule type" value="Genomic_DNA"/>
</dbReference>
<evidence type="ECO:0000256" key="4">
    <source>
        <dbReference type="ARBA" id="ARBA00025748"/>
    </source>
</evidence>
<evidence type="ECO:0000256" key="3">
    <source>
        <dbReference type="ARBA" id="ARBA00023163"/>
    </source>
</evidence>
<evidence type="ECO:0000259" key="7">
    <source>
        <dbReference type="Pfam" id="PF00046"/>
    </source>
</evidence>
<feature type="non-terminal residue" evidence="8">
    <location>
        <position position="43"/>
    </location>
</feature>
<dbReference type="OrthoDB" id="6159439at2759"/>
<reference evidence="8 9" key="1">
    <citation type="journal article" date="2019" name="Genome Biol. Evol.">
        <title>Insights into the evolution of the New World diploid cottons (Gossypium, subgenus Houzingenia) based on genome sequencing.</title>
        <authorList>
            <person name="Grover C.E."/>
            <person name="Arick M.A. 2nd"/>
            <person name="Thrash A."/>
            <person name="Conover J.L."/>
            <person name="Sanders W.S."/>
            <person name="Peterson D.G."/>
            <person name="Frelichowski J.E."/>
            <person name="Scheffler J.A."/>
            <person name="Scheffler B.E."/>
            <person name="Wendel J.F."/>
        </authorList>
    </citation>
    <scope>NUCLEOTIDE SEQUENCE [LARGE SCALE GENOMIC DNA]</scope>
    <source>
        <strain evidence="8">5</strain>
        <tissue evidence="8">Leaf</tissue>
    </source>
</reference>
<dbReference type="AlphaFoldDB" id="A0A7J9BRL1"/>
<keyword evidence="2 6" id="KW-0805">Transcription regulation</keyword>
<feature type="domain" description="Homeobox" evidence="7">
    <location>
        <begin position="5"/>
        <end position="42"/>
    </location>
</feature>
<dbReference type="SUPFAM" id="SSF46689">
    <property type="entry name" value="Homeodomain-like"/>
    <property type="match status" value="1"/>
</dbReference>
<dbReference type="Gene3D" id="1.10.10.60">
    <property type="entry name" value="Homeodomain-like"/>
    <property type="match status" value="1"/>
</dbReference>
<protein>
    <recommendedName>
        <fullName evidence="6">Homeobox-leucine zipper protein</fullName>
    </recommendedName>
    <alternativeName>
        <fullName evidence="6">HD-ZIP protein</fullName>
    </alternativeName>
    <alternativeName>
        <fullName evidence="6">Homeodomain transcription factor</fullName>
    </alternativeName>
</protein>
<evidence type="ECO:0000313" key="9">
    <source>
        <dbReference type="Proteomes" id="UP000593579"/>
    </source>
</evidence>
<comment type="function">
    <text evidence="6">Transcription factor.</text>
</comment>
<comment type="subcellular location">
    <subcellularLocation>
        <location evidence="1 5">Nucleus</location>
    </subcellularLocation>
</comment>
<dbReference type="PANTHER" id="PTHR24326">
    <property type="entry name" value="HOMEOBOX-LEUCINE ZIPPER PROTEIN"/>
    <property type="match status" value="1"/>
</dbReference>
<dbReference type="InterPro" id="IPR045224">
    <property type="entry name" value="HDZip_class_I_plant"/>
</dbReference>
<feature type="non-terminal residue" evidence="8">
    <location>
        <position position="1"/>
    </location>
</feature>
<comment type="caution">
    <text evidence="8">The sequence shown here is derived from an EMBL/GenBank/DDBJ whole genome shotgun (WGS) entry which is preliminary data.</text>
</comment>
<keyword evidence="3 6" id="KW-0804">Transcription</keyword>
<evidence type="ECO:0000256" key="2">
    <source>
        <dbReference type="ARBA" id="ARBA00023015"/>
    </source>
</evidence>
<evidence type="ECO:0000256" key="1">
    <source>
        <dbReference type="ARBA" id="ARBA00004123"/>
    </source>
</evidence>
<dbReference type="GO" id="GO:0005634">
    <property type="term" value="C:nucleus"/>
    <property type="evidence" value="ECO:0007669"/>
    <property type="project" value="UniProtKB-SubCell"/>
</dbReference>
<evidence type="ECO:0000256" key="6">
    <source>
        <dbReference type="RuleBase" id="RU369038"/>
    </source>
</evidence>
<keyword evidence="5" id="KW-0371">Homeobox</keyword>
<name>A0A7J9BRL1_GOSGO</name>
<dbReference type="Pfam" id="PF00046">
    <property type="entry name" value="Homeodomain"/>
    <property type="match status" value="1"/>
</dbReference>
<accession>A0A7J9BRL1</accession>
<keyword evidence="5" id="KW-0238">DNA-binding</keyword>
<comment type="similarity">
    <text evidence="4 6">Belongs to the HD-ZIP homeobox family. Class I subfamily.</text>
</comment>
<keyword evidence="5" id="KW-0539">Nucleus</keyword>